<dbReference type="GO" id="GO:0043014">
    <property type="term" value="F:alpha-tubulin binding"/>
    <property type="evidence" value="ECO:0007669"/>
    <property type="project" value="TreeGrafter"/>
</dbReference>
<dbReference type="InterPro" id="IPR011992">
    <property type="entry name" value="EF-hand-dom_pair"/>
</dbReference>
<keyword evidence="3" id="KW-0677">Repeat</keyword>
<feature type="domain" description="DM10" evidence="10">
    <location>
        <begin position="154"/>
        <end position="256"/>
    </location>
</feature>
<dbReference type="EMBL" id="BFEA01000001">
    <property type="protein sequence ID" value="GBG58858.1"/>
    <property type="molecule type" value="Genomic_DNA"/>
</dbReference>
<evidence type="ECO:0000256" key="4">
    <source>
        <dbReference type="ARBA" id="ARBA00022846"/>
    </source>
</evidence>
<feature type="domain" description="DM10" evidence="10">
    <location>
        <begin position="473"/>
        <end position="580"/>
    </location>
</feature>
<dbReference type="STRING" id="69332.A0A388JM28"/>
<dbReference type="FunFam" id="2.30.29.170:FF:000001">
    <property type="entry name" value="EF-hand domain containing 1"/>
    <property type="match status" value="1"/>
</dbReference>
<sequence>MIWKYRAPDLFVDMKSGEFKWVGVVGLGDVVLALSALGRMYSRNRSGKGGSRRGRWSNWGRYWTDMNGNSGGGQQIQNQGAGQYNPAPPSVYVPNATGQPQVMLNQPTMLAMPVVPASSGMPGVPNAVSAPQYQAQQPATQWVFTAAVSTVAVSTAAMSTTAVSTAAVSTVAVSTAAISIAAVSTAAVSIEPRQDNSGITQGQFLKRHVVPSTVAKNGKTVTIEDLHVGQEVTMYGRTFHICSCDPFTRRFLLRSGIPVADDEPLPDEPIEHYRARQKRIPIRHKRDFKTMQFLKHDGKVLRFFCIWDDRGSVYGDRRPYVLHYYLADDTIEILEVAERNNGRDPFPLLLRRGRLPRETPENLLGRHAFLTSMPDSAFYHEKDLRIGSFIRVYDRDLLLHDCDEYTYQHYRTKWGLTDEDLMPVDIQEPPPVLPQNMIPPHNGFGQEKDALQNCISLIPKPLRKDFNKLMTNDGKEMCFSAHLVEDDEHKLAAADHGRRFIITYYLVDDTVQIYEPAIRNSGIVGGRFLSRYATAPKNDLSGDDYQPEDLFVGQLLYMYNRVFRLEEADEWTYKYMELHPRRFPYSHYGIVMNKISEFLASHYSTAEGQEQARKIFIEADCEGTGHLSVTEAHAAFLELGLCLAEQEVVTLMRMLGVNEEKKVSLENLFTSMGFH</sequence>
<dbReference type="PANTHER" id="PTHR12086">
    <property type="entry name" value="EF-HAND DOMAIN C-TERMINAL CONTAINING PROTEIN"/>
    <property type="match status" value="1"/>
</dbReference>
<evidence type="ECO:0000259" key="9">
    <source>
        <dbReference type="PROSITE" id="PS50222"/>
    </source>
</evidence>
<proteinExistence type="predicted"/>
<dbReference type="Pfam" id="PF06565">
    <property type="entry name" value="DM10_dom"/>
    <property type="match status" value="3"/>
</dbReference>
<evidence type="ECO:0000256" key="6">
    <source>
        <dbReference type="ARBA" id="ARBA00023212"/>
    </source>
</evidence>
<evidence type="ECO:0000256" key="7">
    <source>
        <dbReference type="ARBA" id="ARBA00023273"/>
    </source>
</evidence>
<dbReference type="GO" id="GO:0005930">
    <property type="term" value="C:axoneme"/>
    <property type="evidence" value="ECO:0007669"/>
    <property type="project" value="TreeGrafter"/>
</dbReference>
<dbReference type="FunFam" id="2.30.29.170:FF:000004">
    <property type="entry name" value="EF-hand domain containing 2"/>
    <property type="match status" value="1"/>
</dbReference>
<dbReference type="OrthoDB" id="1860376at2759"/>
<dbReference type="InterPro" id="IPR002048">
    <property type="entry name" value="EF_hand_dom"/>
</dbReference>
<reference evidence="11 12" key="1">
    <citation type="journal article" date="2018" name="Cell">
        <title>The Chara Genome: Secondary Complexity and Implications for Plant Terrestrialization.</title>
        <authorList>
            <person name="Nishiyama T."/>
            <person name="Sakayama H."/>
            <person name="Vries J.D."/>
            <person name="Buschmann H."/>
            <person name="Saint-Marcoux D."/>
            <person name="Ullrich K.K."/>
            <person name="Haas F.B."/>
            <person name="Vanderstraeten L."/>
            <person name="Becker D."/>
            <person name="Lang D."/>
            <person name="Vosolsobe S."/>
            <person name="Rombauts S."/>
            <person name="Wilhelmsson P.K.I."/>
            <person name="Janitza P."/>
            <person name="Kern R."/>
            <person name="Heyl A."/>
            <person name="Rumpler F."/>
            <person name="Villalobos L.I.A.C."/>
            <person name="Clay J.M."/>
            <person name="Skokan R."/>
            <person name="Toyoda A."/>
            <person name="Suzuki Y."/>
            <person name="Kagoshima H."/>
            <person name="Schijlen E."/>
            <person name="Tajeshwar N."/>
            <person name="Catarino B."/>
            <person name="Hetherington A.J."/>
            <person name="Saltykova A."/>
            <person name="Bonnot C."/>
            <person name="Breuninger H."/>
            <person name="Symeonidi A."/>
            <person name="Radhakrishnan G.V."/>
            <person name="Van Nieuwerburgh F."/>
            <person name="Deforce D."/>
            <person name="Chang C."/>
            <person name="Karol K.G."/>
            <person name="Hedrich R."/>
            <person name="Ulvskov P."/>
            <person name="Glockner G."/>
            <person name="Delwiche C.F."/>
            <person name="Petrasek J."/>
            <person name="Van de Peer Y."/>
            <person name="Friml J."/>
            <person name="Beilby M."/>
            <person name="Dolan L."/>
            <person name="Kohara Y."/>
            <person name="Sugano S."/>
            <person name="Fujiyama A."/>
            <person name="Delaux P.-M."/>
            <person name="Quint M."/>
            <person name="TheiBen G."/>
            <person name="Hagemann M."/>
            <person name="Harholt J."/>
            <person name="Dunand C."/>
            <person name="Zachgo S."/>
            <person name="Langdale J."/>
            <person name="Maumus F."/>
            <person name="Straeten D.V.D."/>
            <person name="Gould S.B."/>
            <person name="Rensing S.A."/>
        </authorList>
    </citation>
    <scope>NUCLEOTIDE SEQUENCE [LARGE SCALE GENOMIC DNA]</scope>
    <source>
        <strain evidence="11 12">S276</strain>
    </source>
</reference>
<dbReference type="GO" id="GO:0007052">
    <property type="term" value="P:mitotic spindle organization"/>
    <property type="evidence" value="ECO:0007669"/>
    <property type="project" value="TreeGrafter"/>
</dbReference>
<feature type="domain" description="DM10" evidence="10">
    <location>
        <begin position="297"/>
        <end position="414"/>
    </location>
</feature>
<gene>
    <name evidence="11" type="ORF">CBR_g257</name>
</gene>
<dbReference type="PANTHER" id="PTHR12086:SF9">
    <property type="entry name" value="EF-HAND DOMAIN-CONTAINING PROTEIN 1"/>
    <property type="match status" value="1"/>
</dbReference>
<evidence type="ECO:0000256" key="1">
    <source>
        <dbReference type="ARBA" id="ARBA00004611"/>
    </source>
</evidence>
<evidence type="ECO:0008006" key="13">
    <source>
        <dbReference type="Google" id="ProtNLM"/>
    </source>
</evidence>
<evidence type="ECO:0000256" key="8">
    <source>
        <dbReference type="SAM" id="Phobius"/>
    </source>
</evidence>
<comment type="subcellular location">
    <subcellularLocation>
        <location evidence="1">Cytoplasm</location>
        <location evidence="1">Cytoskeleton</location>
        <location evidence="1">Flagellum axoneme</location>
    </subcellularLocation>
</comment>
<dbReference type="Gramene" id="GBG58858">
    <property type="protein sequence ID" value="GBG58858"/>
    <property type="gene ID" value="CBR_g257"/>
</dbReference>
<keyword evidence="7" id="KW-0966">Cell projection</keyword>
<keyword evidence="2" id="KW-0963">Cytoplasm</keyword>
<keyword evidence="8" id="KW-0812">Transmembrane</keyword>
<dbReference type="Gene3D" id="2.30.29.170">
    <property type="match status" value="3"/>
</dbReference>
<dbReference type="PROSITE" id="PS51336">
    <property type="entry name" value="DM10"/>
    <property type="match status" value="3"/>
</dbReference>
<feature type="transmembrane region" description="Helical" evidence="8">
    <location>
        <begin position="21"/>
        <end position="41"/>
    </location>
</feature>
<accession>A0A388JM28</accession>
<evidence type="ECO:0000313" key="11">
    <source>
        <dbReference type="EMBL" id="GBG58858.1"/>
    </source>
</evidence>
<keyword evidence="6" id="KW-0206">Cytoskeleton</keyword>
<protein>
    <recommendedName>
        <fullName evidence="13">EF-hand domain-containing protein</fullName>
    </recommendedName>
</protein>
<dbReference type="InterPro" id="IPR040193">
    <property type="entry name" value="EFHC1/EFHC2/EFHB"/>
</dbReference>
<dbReference type="Proteomes" id="UP000265515">
    <property type="component" value="Unassembled WGS sequence"/>
</dbReference>
<feature type="domain" description="EF-hand" evidence="9">
    <location>
        <begin position="607"/>
        <end position="642"/>
    </location>
</feature>
<keyword evidence="8" id="KW-0472">Membrane</keyword>
<keyword evidence="4" id="KW-0282">Flagellum</keyword>
<keyword evidence="8" id="KW-1133">Transmembrane helix</keyword>
<keyword evidence="5" id="KW-0969">Cilium</keyword>
<dbReference type="GO" id="GO:0000281">
    <property type="term" value="P:mitotic cytokinesis"/>
    <property type="evidence" value="ECO:0007669"/>
    <property type="project" value="TreeGrafter"/>
</dbReference>
<evidence type="ECO:0000256" key="2">
    <source>
        <dbReference type="ARBA" id="ARBA00022490"/>
    </source>
</evidence>
<evidence type="ECO:0000259" key="10">
    <source>
        <dbReference type="PROSITE" id="PS51336"/>
    </source>
</evidence>
<evidence type="ECO:0000313" key="12">
    <source>
        <dbReference type="Proteomes" id="UP000265515"/>
    </source>
</evidence>
<dbReference type="GO" id="GO:0072686">
    <property type="term" value="C:mitotic spindle"/>
    <property type="evidence" value="ECO:0007669"/>
    <property type="project" value="TreeGrafter"/>
</dbReference>
<comment type="caution">
    <text evidence="11">The sequence shown here is derived from an EMBL/GenBank/DDBJ whole genome shotgun (WGS) entry which is preliminary data.</text>
</comment>
<dbReference type="GO" id="GO:0060285">
    <property type="term" value="P:cilium-dependent cell motility"/>
    <property type="evidence" value="ECO:0007669"/>
    <property type="project" value="TreeGrafter"/>
</dbReference>
<dbReference type="InterPro" id="IPR006602">
    <property type="entry name" value="DM10_dom"/>
</dbReference>
<organism evidence="11 12">
    <name type="scientific">Chara braunii</name>
    <name type="common">Braun's stonewort</name>
    <dbReference type="NCBI Taxonomy" id="69332"/>
    <lineage>
        <taxon>Eukaryota</taxon>
        <taxon>Viridiplantae</taxon>
        <taxon>Streptophyta</taxon>
        <taxon>Charophyceae</taxon>
        <taxon>Charales</taxon>
        <taxon>Characeae</taxon>
        <taxon>Chara</taxon>
    </lineage>
</organism>
<keyword evidence="12" id="KW-1185">Reference proteome</keyword>
<dbReference type="SMART" id="SM00676">
    <property type="entry name" value="DM10"/>
    <property type="match status" value="3"/>
</dbReference>
<dbReference type="AlphaFoldDB" id="A0A388JM28"/>
<evidence type="ECO:0000256" key="5">
    <source>
        <dbReference type="ARBA" id="ARBA00023069"/>
    </source>
</evidence>
<evidence type="ECO:0000256" key="3">
    <source>
        <dbReference type="ARBA" id="ARBA00022737"/>
    </source>
</evidence>
<dbReference type="GO" id="GO:0005509">
    <property type="term" value="F:calcium ion binding"/>
    <property type="evidence" value="ECO:0007669"/>
    <property type="project" value="InterPro"/>
</dbReference>
<name>A0A388JM28_CHABU</name>
<dbReference type="Gene3D" id="1.10.238.10">
    <property type="entry name" value="EF-hand"/>
    <property type="match status" value="1"/>
</dbReference>
<dbReference type="PROSITE" id="PS50222">
    <property type="entry name" value="EF_HAND_2"/>
    <property type="match status" value="1"/>
</dbReference>
<dbReference type="SUPFAM" id="SSF47473">
    <property type="entry name" value="EF-hand"/>
    <property type="match status" value="1"/>
</dbReference>